<sequence length="226" mass="26404">MRTFEKIPIPKIKEGTNCHILFLYAEVAGRRRRSIALAVPPITIMAENYLSLIKTDYLNECCEEHKIIFGTLPRNIVNLYKEIFEIDYTIFILRQNQFAIHHSTPFGVFLLELILSVSDKREIIGSDSENRQFFDYLVSTDKDFLNMCFVCSKCTEIAATKRRRQLFEKIAESRRKRQEYIDQLKDKDSGQKLTTLNDSPFHSVVIFSTFGFVNGFFAISLLFHFM</sequence>
<dbReference type="AlphaFoldDB" id="E9H2X8"/>
<organism evidence="2 3">
    <name type="scientific">Daphnia pulex</name>
    <name type="common">Water flea</name>
    <dbReference type="NCBI Taxonomy" id="6669"/>
    <lineage>
        <taxon>Eukaryota</taxon>
        <taxon>Metazoa</taxon>
        <taxon>Ecdysozoa</taxon>
        <taxon>Arthropoda</taxon>
        <taxon>Crustacea</taxon>
        <taxon>Branchiopoda</taxon>
        <taxon>Diplostraca</taxon>
        <taxon>Cladocera</taxon>
        <taxon>Anomopoda</taxon>
        <taxon>Daphniidae</taxon>
        <taxon>Daphnia</taxon>
    </lineage>
</organism>
<dbReference type="EMBL" id="GL732587">
    <property type="protein sequence ID" value="EFX73864.1"/>
    <property type="molecule type" value="Genomic_DNA"/>
</dbReference>
<keyword evidence="3" id="KW-1185">Reference proteome</keyword>
<keyword evidence="1" id="KW-0472">Membrane</keyword>
<keyword evidence="1" id="KW-1133">Transmembrane helix</keyword>
<dbReference type="KEGG" id="dpx:DAPPUDRAFT_109399"/>
<gene>
    <name evidence="2" type="ORF">DAPPUDRAFT_109399</name>
</gene>
<keyword evidence="1" id="KW-0812">Transmembrane</keyword>
<name>E9H2X8_DAPPU</name>
<dbReference type="Proteomes" id="UP000000305">
    <property type="component" value="Unassembled WGS sequence"/>
</dbReference>
<feature type="transmembrane region" description="Helical" evidence="1">
    <location>
        <begin position="201"/>
        <end position="223"/>
    </location>
</feature>
<evidence type="ECO:0000313" key="3">
    <source>
        <dbReference type="Proteomes" id="UP000000305"/>
    </source>
</evidence>
<dbReference type="InParanoid" id="E9H2X8"/>
<evidence type="ECO:0000313" key="2">
    <source>
        <dbReference type="EMBL" id="EFX73864.1"/>
    </source>
</evidence>
<dbReference type="OrthoDB" id="10572455at2759"/>
<proteinExistence type="predicted"/>
<protein>
    <submittedName>
        <fullName evidence="2">Uncharacterized protein</fullName>
    </submittedName>
</protein>
<accession>E9H2X8</accession>
<reference evidence="2 3" key="1">
    <citation type="journal article" date="2011" name="Science">
        <title>The ecoresponsive genome of Daphnia pulex.</title>
        <authorList>
            <person name="Colbourne J.K."/>
            <person name="Pfrender M.E."/>
            <person name="Gilbert D."/>
            <person name="Thomas W.K."/>
            <person name="Tucker A."/>
            <person name="Oakley T.H."/>
            <person name="Tokishita S."/>
            <person name="Aerts A."/>
            <person name="Arnold G.J."/>
            <person name="Basu M.K."/>
            <person name="Bauer D.J."/>
            <person name="Caceres C.E."/>
            <person name="Carmel L."/>
            <person name="Casola C."/>
            <person name="Choi J.H."/>
            <person name="Detter J.C."/>
            <person name="Dong Q."/>
            <person name="Dusheyko S."/>
            <person name="Eads B.D."/>
            <person name="Frohlich T."/>
            <person name="Geiler-Samerotte K.A."/>
            <person name="Gerlach D."/>
            <person name="Hatcher P."/>
            <person name="Jogdeo S."/>
            <person name="Krijgsveld J."/>
            <person name="Kriventseva E.V."/>
            <person name="Kultz D."/>
            <person name="Laforsch C."/>
            <person name="Lindquist E."/>
            <person name="Lopez J."/>
            <person name="Manak J.R."/>
            <person name="Muller J."/>
            <person name="Pangilinan J."/>
            <person name="Patwardhan R.P."/>
            <person name="Pitluck S."/>
            <person name="Pritham E.J."/>
            <person name="Rechtsteiner A."/>
            <person name="Rho M."/>
            <person name="Rogozin I.B."/>
            <person name="Sakarya O."/>
            <person name="Salamov A."/>
            <person name="Schaack S."/>
            <person name="Shapiro H."/>
            <person name="Shiga Y."/>
            <person name="Skalitzky C."/>
            <person name="Smith Z."/>
            <person name="Souvorov A."/>
            <person name="Sung W."/>
            <person name="Tang Z."/>
            <person name="Tsuchiya D."/>
            <person name="Tu H."/>
            <person name="Vos H."/>
            <person name="Wang M."/>
            <person name="Wolf Y.I."/>
            <person name="Yamagata H."/>
            <person name="Yamada T."/>
            <person name="Ye Y."/>
            <person name="Shaw J.R."/>
            <person name="Andrews J."/>
            <person name="Crease T.J."/>
            <person name="Tang H."/>
            <person name="Lucas S.M."/>
            <person name="Robertson H.M."/>
            <person name="Bork P."/>
            <person name="Koonin E.V."/>
            <person name="Zdobnov E.M."/>
            <person name="Grigoriev I.V."/>
            <person name="Lynch M."/>
            <person name="Boore J.L."/>
        </authorList>
    </citation>
    <scope>NUCLEOTIDE SEQUENCE [LARGE SCALE GENOMIC DNA]</scope>
</reference>
<evidence type="ECO:0000256" key="1">
    <source>
        <dbReference type="SAM" id="Phobius"/>
    </source>
</evidence>
<dbReference type="HOGENOM" id="CLU_1225902_0_0_1"/>